<evidence type="ECO:0000259" key="2">
    <source>
        <dbReference type="PROSITE" id="PS51352"/>
    </source>
</evidence>
<feature type="domain" description="Thioredoxin" evidence="2">
    <location>
        <begin position="21"/>
        <end position="154"/>
    </location>
</feature>
<accession>A0ABP7RB88</accession>
<dbReference type="EMBL" id="BAAAZC010000055">
    <property type="protein sequence ID" value="GAA3994911.1"/>
    <property type="molecule type" value="Genomic_DNA"/>
</dbReference>
<dbReference type="SUPFAM" id="SSF52833">
    <property type="entry name" value="Thioredoxin-like"/>
    <property type="match status" value="1"/>
</dbReference>
<evidence type="ECO:0000313" key="4">
    <source>
        <dbReference type="Proteomes" id="UP001500742"/>
    </source>
</evidence>
<dbReference type="Gene3D" id="3.40.30.10">
    <property type="entry name" value="Glutaredoxin"/>
    <property type="match status" value="1"/>
</dbReference>
<gene>
    <name evidence="3" type="ORF">GCM10022210_56590</name>
</gene>
<dbReference type="InterPro" id="IPR013766">
    <property type="entry name" value="Thioredoxin_domain"/>
</dbReference>
<comment type="caution">
    <text evidence="3">The sequence shown here is derived from an EMBL/GenBank/DDBJ whole genome shotgun (WGS) entry which is preliminary data.</text>
</comment>
<organism evidence="3 4">
    <name type="scientific">Mucilaginibacter dorajii</name>
    <dbReference type="NCBI Taxonomy" id="692994"/>
    <lineage>
        <taxon>Bacteria</taxon>
        <taxon>Pseudomonadati</taxon>
        <taxon>Bacteroidota</taxon>
        <taxon>Sphingobacteriia</taxon>
        <taxon>Sphingobacteriales</taxon>
        <taxon>Sphingobacteriaceae</taxon>
        <taxon>Mucilaginibacter</taxon>
    </lineage>
</organism>
<proteinExistence type="predicted"/>
<evidence type="ECO:0000313" key="3">
    <source>
        <dbReference type="EMBL" id="GAA3994911.1"/>
    </source>
</evidence>
<dbReference type="RefSeq" id="WP_259095405.1">
    <property type="nucleotide sequence ID" value="NZ_BAAAZC010000055.1"/>
</dbReference>
<dbReference type="PANTHER" id="PTHR15337:SF11">
    <property type="entry name" value="THIOREDOXIN DOMAIN-CONTAINING PROTEIN"/>
    <property type="match status" value="1"/>
</dbReference>
<reference evidence="4" key="1">
    <citation type="journal article" date="2019" name="Int. J. Syst. Evol. Microbiol.">
        <title>The Global Catalogue of Microorganisms (GCM) 10K type strain sequencing project: providing services to taxonomists for standard genome sequencing and annotation.</title>
        <authorList>
            <consortium name="The Broad Institute Genomics Platform"/>
            <consortium name="The Broad Institute Genome Sequencing Center for Infectious Disease"/>
            <person name="Wu L."/>
            <person name="Ma J."/>
        </authorList>
    </citation>
    <scope>NUCLEOTIDE SEQUENCE [LARGE SCALE GENOMIC DNA]</scope>
    <source>
        <strain evidence="4">JCM 16601</strain>
    </source>
</reference>
<dbReference type="CDD" id="cd02947">
    <property type="entry name" value="TRX_family"/>
    <property type="match status" value="1"/>
</dbReference>
<keyword evidence="1" id="KW-0732">Signal</keyword>
<dbReference type="InterPro" id="IPR012336">
    <property type="entry name" value="Thioredoxin-like_fold"/>
</dbReference>
<dbReference type="Pfam" id="PF13098">
    <property type="entry name" value="Thioredoxin_2"/>
    <property type="match status" value="1"/>
</dbReference>
<dbReference type="InterPro" id="IPR036249">
    <property type="entry name" value="Thioredoxin-like_sf"/>
</dbReference>
<name>A0ABP7RB88_9SPHI</name>
<sequence>MMTYIKINRSTLLVLFGVIGLSIAFAACSNKFKPQLNSAHGINFKVTTLAQAMEFSKVQNKPLFVFAHASWCPTCKKMEQEVLVKKELGETYNAQLINIAIDVDSPEGKKLNEQYPIRATPTLFFFNPDGTVAKKLEGFTTDEELLAEAQELKK</sequence>
<evidence type="ECO:0000256" key="1">
    <source>
        <dbReference type="ARBA" id="ARBA00022729"/>
    </source>
</evidence>
<dbReference type="InterPro" id="IPR051099">
    <property type="entry name" value="AGR/TXD"/>
</dbReference>
<dbReference type="PANTHER" id="PTHR15337">
    <property type="entry name" value="ANTERIOR GRADIENT PROTEIN-RELATED"/>
    <property type="match status" value="1"/>
</dbReference>
<protein>
    <submittedName>
        <fullName evidence="3">Thioredoxin family protein</fullName>
    </submittedName>
</protein>
<keyword evidence="4" id="KW-1185">Reference proteome</keyword>
<dbReference type="PROSITE" id="PS51354">
    <property type="entry name" value="GLUTAREDOXIN_2"/>
    <property type="match status" value="1"/>
</dbReference>
<dbReference type="Proteomes" id="UP001500742">
    <property type="component" value="Unassembled WGS sequence"/>
</dbReference>
<dbReference type="PROSITE" id="PS51352">
    <property type="entry name" value="THIOREDOXIN_2"/>
    <property type="match status" value="1"/>
</dbReference>
<dbReference type="PROSITE" id="PS51257">
    <property type="entry name" value="PROKAR_LIPOPROTEIN"/>
    <property type="match status" value="1"/>
</dbReference>